<reference evidence="8" key="1">
    <citation type="journal article" date="2020" name="Stud. Mycol.">
        <title>101 Dothideomycetes genomes: a test case for predicting lifestyles and emergence of pathogens.</title>
        <authorList>
            <person name="Haridas S."/>
            <person name="Albert R."/>
            <person name="Binder M."/>
            <person name="Bloem J."/>
            <person name="Labutti K."/>
            <person name="Salamov A."/>
            <person name="Andreopoulos B."/>
            <person name="Baker S."/>
            <person name="Barry K."/>
            <person name="Bills G."/>
            <person name="Bluhm B."/>
            <person name="Cannon C."/>
            <person name="Castanera R."/>
            <person name="Culley D."/>
            <person name="Daum C."/>
            <person name="Ezra D."/>
            <person name="Gonzalez J."/>
            <person name="Henrissat B."/>
            <person name="Kuo A."/>
            <person name="Liang C."/>
            <person name="Lipzen A."/>
            <person name="Lutzoni F."/>
            <person name="Magnuson J."/>
            <person name="Mondo S."/>
            <person name="Nolan M."/>
            <person name="Ohm R."/>
            <person name="Pangilinan J."/>
            <person name="Park H.-J."/>
            <person name="Ramirez L."/>
            <person name="Alfaro M."/>
            <person name="Sun H."/>
            <person name="Tritt A."/>
            <person name="Yoshinaga Y."/>
            <person name="Zwiers L.-H."/>
            <person name="Turgeon B."/>
            <person name="Goodwin S."/>
            <person name="Spatafora J."/>
            <person name="Crous P."/>
            <person name="Grigoriev I."/>
        </authorList>
    </citation>
    <scope>NUCLEOTIDE SEQUENCE</scope>
    <source>
        <strain evidence="8">CBS 175.79</strain>
    </source>
</reference>
<dbReference type="GO" id="GO:0004185">
    <property type="term" value="F:serine-type carboxypeptidase activity"/>
    <property type="evidence" value="ECO:0007669"/>
    <property type="project" value="UniProtKB-UniRule"/>
</dbReference>
<dbReference type="EMBL" id="ML978067">
    <property type="protein sequence ID" value="KAF2019859.1"/>
    <property type="molecule type" value="Genomic_DNA"/>
</dbReference>
<dbReference type="InterPro" id="IPR001563">
    <property type="entry name" value="Peptidase_S10"/>
</dbReference>
<sequence>MRFLSIAGTLLCATSALAGSSLHKHKVFNKARPVVEKREASQAFKSPELQKRASRFLTEKTKEFAVNGTGIPEVPFDVGESYAGLLPISDDPDETRKLFFWFFPTTNPDPQDEIVIWLNGGPGCSSLSGFITENGPFTWEAGTLAPVQNPYSWTNLTNMIWIEQPIGVGYTQGTPNITDEVELATEFRGFWKSFFDTFELHNWKTYVTGESYAGYYVPYIADGFIQQNDTEYFNLAGISINDPIIGDDTVQQQVVVLPYVEYWNNLMYLNETFLDQIRKRNEECNYTSYWDTYFKFPPPSGPFPVPPDPYETDDLTCSQFDTVYSAALEVNPCFNIYHITETCPHPFSQLGIVNSGDYSPPNAKIYFNRTDVQEALHAVVGTNWLQCSDINVFGNGNGSSNAQDASVGPANNGVLQRVIEYTNNTIIGSGDLDFLLSTNGTLLAIQNMTWNGAQGLQEYPSKRLYAPYHPEYNGGALAGSGVQGSWSHERGLTFYTAQLAGHELPGYTPGVAFRMLEILLGKVDDFSSTEGFTTQKGNFTGTGIIYKRESESSIEVDSLI</sequence>
<dbReference type="InterPro" id="IPR029058">
    <property type="entry name" value="AB_hydrolase_fold"/>
</dbReference>
<evidence type="ECO:0000256" key="5">
    <source>
        <dbReference type="ARBA" id="ARBA00022801"/>
    </source>
</evidence>
<keyword evidence="6" id="KW-0325">Glycoprotein</keyword>
<dbReference type="EC" id="3.4.16.-" evidence="7"/>
<evidence type="ECO:0000256" key="1">
    <source>
        <dbReference type="ARBA" id="ARBA00009431"/>
    </source>
</evidence>
<dbReference type="PRINTS" id="PR00724">
    <property type="entry name" value="CRBOXYPTASEC"/>
</dbReference>
<evidence type="ECO:0000256" key="7">
    <source>
        <dbReference type="RuleBase" id="RU361156"/>
    </source>
</evidence>
<keyword evidence="3 7" id="KW-0645">Protease</keyword>
<dbReference type="SUPFAM" id="SSF53474">
    <property type="entry name" value="alpha/beta-Hydrolases"/>
    <property type="match status" value="1"/>
</dbReference>
<protein>
    <recommendedName>
        <fullName evidence="7">Carboxypeptidase</fullName>
        <ecNumber evidence="7">3.4.16.-</ecNumber>
    </recommendedName>
</protein>
<keyword evidence="5 7" id="KW-0378">Hydrolase</keyword>
<dbReference type="Proteomes" id="UP000799778">
    <property type="component" value="Unassembled WGS sequence"/>
</dbReference>
<accession>A0A6A5Y3K3</accession>
<evidence type="ECO:0000313" key="9">
    <source>
        <dbReference type="Proteomes" id="UP000799778"/>
    </source>
</evidence>
<proteinExistence type="inferred from homology"/>
<dbReference type="PANTHER" id="PTHR11802">
    <property type="entry name" value="SERINE PROTEASE FAMILY S10 SERINE CARBOXYPEPTIDASE"/>
    <property type="match status" value="1"/>
</dbReference>
<dbReference type="GO" id="GO:0006508">
    <property type="term" value="P:proteolysis"/>
    <property type="evidence" value="ECO:0007669"/>
    <property type="project" value="UniProtKB-KW"/>
</dbReference>
<evidence type="ECO:0000256" key="6">
    <source>
        <dbReference type="ARBA" id="ARBA00023180"/>
    </source>
</evidence>
<keyword evidence="9" id="KW-1185">Reference proteome</keyword>
<evidence type="ECO:0000256" key="3">
    <source>
        <dbReference type="ARBA" id="ARBA00022670"/>
    </source>
</evidence>
<dbReference type="RefSeq" id="XP_033388198.1">
    <property type="nucleotide sequence ID" value="XM_033520982.1"/>
</dbReference>
<evidence type="ECO:0000256" key="4">
    <source>
        <dbReference type="ARBA" id="ARBA00022729"/>
    </source>
</evidence>
<evidence type="ECO:0000256" key="2">
    <source>
        <dbReference type="ARBA" id="ARBA00022645"/>
    </source>
</evidence>
<dbReference type="Pfam" id="PF00450">
    <property type="entry name" value="Peptidase_S10"/>
    <property type="match status" value="1"/>
</dbReference>
<dbReference type="AlphaFoldDB" id="A0A6A5Y3K3"/>
<dbReference type="FunFam" id="3.40.50.1820:FF:000118">
    <property type="entry name" value="Carboxypeptidase"/>
    <property type="match status" value="1"/>
</dbReference>
<dbReference type="PROSITE" id="PS00131">
    <property type="entry name" value="CARBOXYPEPT_SER_SER"/>
    <property type="match status" value="1"/>
</dbReference>
<keyword evidence="2 7" id="KW-0121">Carboxypeptidase</keyword>
<dbReference type="InterPro" id="IPR018202">
    <property type="entry name" value="Ser_caboxypep_ser_AS"/>
</dbReference>
<evidence type="ECO:0000313" key="8">
    <source>
        <dbReference type="EMBL" id="KAF2019859.1"/>
    </source>
</evidence>
<dbReference type="GeneID" id="54278379"/>
<keyword evidence="4 7" id="KW-0732">Signal</keyword>
<feature type="chain" id="PRO_5025716614" description="Carboxypeptidase" evidence="7">
    <location>
        <begin position="19"/>
        <end position="560"/>
    </location>
</feature>
<feature type="signal peptide" evidence="7">
    <location>
        <begin position="1"/>
        <end position="18"/>
    </location>
</feature>
<gene>
    <name evidence="8" type="ORF">BU24DRAFT_128164</name>
</gene>
<dbReference type="OrthoDB" id="443318at2759"/>
<organism evidence="8 9">
    <name type="scientific">Aaosphaeria arxii CBS 175.79</name>
    <dbReference type="NCBI Taxonomy" id="1450172"/>
    <lineage>
        <taxon>Eukaryota</taxon>
        <taxon>Fungi</taxon>
        <taxon>Dikarya</taxon>
        <taxon>Ascomycota</taxon>
        <taxon>Pezizomycotina</taxon>
        <taxon>Dothideomycetes</taxon>
        <taxon>Pleosporomycetidae</taxon>
        <taxon>Pleosporales</taxon>
        <taxon>Pleosporales incertae sedis</taxon>
        <taxon>Aaosphaeria</taxon>
    </lineage>
</organism>
<dbReference type="Gene3D" id="3.40.50.1820">
    <property type="entry name" value="alpha/beta hydrolase"/>
    <property type="match status" value="1"/>
</dbReference>
<dbReference type="PANTHER" id="PTHR11802:SF479">
    <property type="entry name" value="CARBOXYPEPTIDASE"/>
    <property type="match status" value="1"/>
</dbReference>
<name>A0A6A5Y3K3_9PLEO</name>
<comment type="similarity">
    <text evidence="1 7">Belongs to the peptidase S10 family.</text>
</comment>